<accession>A0A1H1CMZ6</accession>
<dbReference type="Pfam" id="PF01809">
    <property type="entry name" value="YidD"/>
    <property type="match status" value="1"/>
</dbReference>
<gene>
    <name evidence="2" type="ORF">SAMN04489742_2008</name>
</gene>
<organism evidence="2 3">
    <name type="scientific">Crystallibacter crystallopoietes</name>
    <dbReference type="NCBI Taxonomy" id="37928"/>
    <lineage>
        <taxon>Bacteria</taxon>
        <taxon>Bacillati</taxon>
        <taxon>Actinomycetota</taxon>
        <taxon>Actinomycetes</taxon>
        <taxon>Micrococcales</taxon>
        <taxon>Micrococcaceae</taxon>
        <taxon>Crystallibacter</taxon>
    </lineage>
</organism>
<dbReference type="AlphaFoldDB" id="A0A1H1CMZ6"/>
<dbReference type="STRING" id="37928.SAMN04489742_2008"/>
<keyword evidence="1" id="KW-0472">Membrane</keyword>
<reference evidence="2 3" key="1">
    <citation type="submission" date="2016-10" db="EMBL/GenBank/DDBJ databases">
        <authorList>
            <person name="de Groot N.N."/>
        </authorList>
    </citation>
    <scope>NUCLEOTIDE SEQUENCE [LARGE SCALE GENOMIC DNA]</scope>
    <source>
        <strain evidence="2 3">DSM 20117</strain>
    </source>
</reference>
<dbReference type="Proteomes" id="UP000181917">
    <property type="component" value="Unassembled WGS sequence"/>
</dbReference>
<comment type="function">
    <text evidence="1">Could be involved in insertion of integral membrane proteins into the membrane.</text>
</comment>
<dbReference type="HAMAP" id="MF_00386">
    <property type="entry name" value="UPF0161_YidD"/>
    <property type="match status" value="1"/>
</dbReference>
<dbReference type="InterPro" id="IPR002696">
    <property type="entry name" value="Membr_insert_effic_factor_YidD"/>
</dbReference>
<name>A0A1H1CMZ6_9MICC</name>
<dbReference type="PANTHER" id="PTHR33383">
    <property type="entry name" value="MEMBRANE PROTEIN INSERTION EFFICIENCY FACTOR-RELATED"/>
    <property type="match status" value="1"/>
</dbReference>
<evidence type="ECO:0000256" key="1">
    <source>
        <dbReference type="HAMAP-Rule" id="MF_00386"/>
    </source>
</evidence>
<keyword evidence="1" id="KW-1003">Cell membrane</keyword>
<dbReference type="SMART" id="SM01234">
    <property type="entry name" value="Haemolytic"/>
    <property type="match status" value="1"/>
</dbReference>
<dbReference type="NCBIfam" id="TIGR00278">
    <property type="entry name" value="membrane protein insertion efficiency factor YidD"/>
    <property type="match status" value="1"/>
</dbReference>
<keyword evidence="3" id="KW-1185">Reference proteome</keyword>
<dbReference type="PANTHER" id="PTHR33383:SF1">
    <property type="entry name" value="MEMBRANE PROTEIN INSERTION EFFICIENCY FACTOR-RELATED"/>
    <property type="match status" value="1"/>
</dbReference>
<dbReference type="EMBL" id="FNKH01000002">
    <property type="protein sequence ID" value="SDQ65645.1"/>
    <property type="molecule type" value="Genomic_DNA"/>
</dbReference>
<comment type="subcellular location">
    <subcellularLocation>
        <location evidence="1">Cell membrane</location>
        <topology evidence="1">Peripheral membrane protein</topology>
        <orientation evidence="1">Cytoplasmic side</orientation>
    </subcellularLocation>
</comment>
<comment type="similarity">
    <text evidence="1">Belongs to the UPF0161 family.</text>
</comment>
<proteinExistence type="inferred from homology"/>
<dbReference type="GO" id="GO:0005886">
    <property type="term" value="C:plasma membrane"/>
    <property type="evidence" value="ECO:0007669"/>
    <property type="project" value="UniProtKB-SubCell"/>
</dbReference>
<protein>
    <recommendedName>
        <fullName evidence="1">Putative membrane protein insertion efficiency factor</fullName>
    </recommendedName>
</protein>
<evidence type="ECO:0000313" key="3">
    <source>
        <dbReference type="Proteomes" id="UP000181917"/>
    </source>
</evidence>
<evidence type="ECO:0000313" key="2">
    <source>
        <dbReference type="EMBL" id="SDQ65645.1"/>
    </source>
</evidence>
<sequence length="127" mass="13931">MQPPAAASSSAARFLWALPQKSLIGLLKAYRKVVSPVYGQVCRFFPSCSAYALEAVTIHGAVKGTWLAVRRLSRCHPWNDGGVDHVPLSPYYERLLRENPAGTPRIIVLNHPEIPADDEGRPSGPRS</sequence>